<gene>
    <name evidence="1" type="ORF">D8771_24895</name>
</gene>
<organism evidence="1 2">
    <name type="scientific">Streptomyces albus</name>
    <dbReference type="NCBI Taxonomy" id="1888"/>
    <lineage>
        <taxon>Bacteria</taxon>
        <taxon>Bacillati</taxon>
        <taxon>Actinomycetota</taxon>
        <taxon>Actinomycetes</taxon>
        <taxon>Kitasatosporales</taxon>
        <taxon>Streptomycetaceae</taxon>
        <taxon>Streptomyces</taxon>
    </lineage>
</organism>
<evidence type="ECO:0000313" key="1">
    <source>
        <dbReference type="EMBL" id="TGG78520.1"/>
    </source>
</evidence>
<proteinExistence type="predicted"/>
<dbReference type="AlphaFoldDB" id="A0A8H1L843"/>
<protein>
    <submittedName>
        <fullName evidence="1">Uncharacterized protein</fullName>
    </submittedName>
</protein>
<evidence type="ECO:0000313" key="2">
    <source>
        <dbReference type="Proteomes" id="UP000298111"/>
    </source>
</evidence>
<accession>A0A8H1L843</accession>
<reference evidence="1 2" key="1">
    <citation type="submission" date="2018-10" db="EMBL/GenBank/DDBJ databases">
        <title>Isolation of pseudouridimycin from Streptomyces albus DSM 40763.</title>
        <authorList>
            <person name="Rosenqvist P."/>
            <person name="Metsae-Ketelae M."/>
            <person name="Virta P."/>
        </authorList>
    </citation>
    <scope>NUCLEOTIDE SEQUENCE [LARGE SCALE GENOMIC DNA]</scope>
    <source>
        <strain evidence="1 2">DSM 40763</strain>
    </source>
</reference>
<dbReference type="Proteomes" id="UP000298111">
    <property type="component" value="Unassembled WGS sequence"/>
</dbReference>
<comment type="caution">
    <text evidence="1">The sequence shown here is derived from an EMBL/GenBank/DDBJ whole genome shotgun (WGS) entry which is preliminary data.</text>
</comment>
<name>A0A8H1L843_9ACTN</name>
<dbReference type="EMBL" id="RCIY01000087">
    <property type="protein sequence ID" value="TGG78520.1"/>
    <property type="molecule type" value="Genomic_DNA"/>
</dbReference>
<sequence length="119" mass="13606">MQRQQQNKTVARIYRIGDIVLYRDPEAFWLGLPGHTRVCRVVESHYDLFFDLVEAGSNQRINRVRPCYMRLLPAAEAMRDIDTAPLREPDATAMSPASVAWLRQQVSKDGRPALPPGRD</sequence>